<dbReference type="EMBL" id="LXQA010090826">
    <property type="protein sequence ID" value="MCI14066.1"/>
    <property type="molecule type" value="Genomic_DNA"/>
</dbReference>
<evidence type="ECO:0000256" key="1">
    <source>
        <dbReference type="SAM" id="Phobius"/>
    </source>
</evidence>
<keyword evidence="1" id="KW-1133">Transmembrane helix</keyword>
<keyword evidence="1" id="KW-0812">Transmembrane</keyword>
<sequence>LTEEVQIKRGLKQGDPIAFLLFLLVAEGLGGLMRKAMEINRFRSFLVGGGGGKADVNSSICGRYFVYRGGNGG</sequence>
<keyword evidence="2" id="KW-0808">Transferase</keyword>
<comment type="caution">
    <text evidence="2">The sequence shown here is derived from an EMBL/GenBank/DDBJ whole genome shotgun (WGS) entry which is preliminary data.</text>
</comment>
<name>A0A392PRW8_9FABA</name>
<feature type="transmembrane region" description="Helical" evidence="1">
    <location>
        <begin position="16"/>
        <end position="33"/>
    </location>
</feature>
<evidence type="ECO:0000313" key="3">
    <source>
        <dbReference type="Proteomes" id="UP000265520"/>
    </source>
</evidence>
<reference evidence="2 3" key="1">
    <citation type="journal article" date="2018" name="Front. Plant Sci.">
        <title>Red Clover (Trifolium pratense) and Zigzag Clover (T. medium) - A Picture of Genomic Similarities and Differences.</title>
        <authorList>
            <person name="Dluhosova J."/>
            <person name="Istvanek J."/>
            <person name="Nedelnik J."/>
            <person name="Repkova J."/>
        </authorList>
    </citation>
    <scope>NUCLEOTIDE SEQUENCE [LARGE SCALE GENOMIC DNA]</scope>
    <source>
        <strain evidence="3">cv. 10/8</strain>
        <tissue evidence="2">Leaf</tissue>
    </source>
</reference>
<accession>A0A392PRW8</accession>
<keyword evidence="3" id="KW-1185">Reference proteome</keyword>
<dbReference type="GO" id="GO:0003964">
    <property type="term" value="F:RNA-directed DNA polymerase activity"/>
    <property type="evidence" value="ECO:0007669"/>
    <property type="project" value="UniProtKB-KW"/>
</dbReference>
<dbReference type="AlphaFoldDB" id="A0A392PRW8"/>
<feature type="non-terminal residue" evidence="2">
    <location>
        <position position="1"/>
    </location>
</feature>
<evidence type="ECO:0000313" key="2">
    <source>
        <dbReference type="EMBL" id="MCI14066.1"/>
    </source>
</evidence>
<keyword evidence="1" id="KW-0472">Membrane</keyword>
<protein>
    <submittedName>
        <fullName evidence="2">LINE-1 reverse transcriptase like</fullName>
    </submittedName>
</protein>
<proteinExistence type="predicted"/>
<organism evidence="2 3">
    <name type="scientific">Trifolium medium</name>
    <dbReference type="NCBI Taxonomy" id="97028"/>
    <lineage>
        <taxon>Eukaryota</taxon>
        <taxon>Viridiplantae</taxon>
        <taxon>Streptophyta</taxon>
        <taxon>Embryophyta</taxon>
        <taxon>Tracheophyta</taxon>
        <taxon>Spermatophyta</taxon>
        <taxon>Magnoliopsida</taxon>
        <taxon>eudicotyledons</taxon>
        <taxon>Gunneridae</taxon>
        <taxon>Pentapetalae</taxon>
        <taxon>rosids</taxon>
        <taxon>fabids</taxon>
        <taxon>Fabales</taxon>
        <taxon>Fabaceae</taxon>
        <taxon>Papilionoideae</taxon>
        <taxon>50 kb inversion clade</taxon>
        <taxon>NPAAA clade</taxon>
        <taxon>Hologalegina</taxon>
        <taxon>IRL clade</taxon>
        <taxon>Trifolieae</taxon>
        <taxon>Trifolium</taxon>
    </lineage>
</organism>
<keyword evidence="2" id="KW-0695">RNA-directed DNA polymerase</keyword>
<keyword evidence="2" id="KW-0548">Nucleotidyltransferase</keyword>
<dbReference type="Proteomes" id="UP000265520">
    <property type="component" value="Unassembled WGS sequence"/>
</dbReference>